<dbReference type="InterPro" id="IPR009080">
    <property type="entry name" value="tRNAsynth_Ia_anticodon-bd"/>
</dbReference>
<keyword evidence="16" id="KW-1185">Reference proteome</keyword>
<dbReference type="EC" id="6.1.1.4" evidence="9"/>
<feature type="short sequence motif" description="'HIGH' region" evidence="9">
    <location>
        <begin position="42"/>
        <end position="52"/>
    </location>
</feature>
<dbReference type="Pfam" id="PF08264">
    <property type="entry name" value="Anticodon_1"/>
    <property type="match status" value="1"/>
</dbReference>
<keyword evidence="6 9" id="KW-0648">Protein biosynthesis</keyword>
<feature type="domain" description="Leucyl-tRNA synthetase editing" evidence="14">
    <location>
        <begin position="221"/>
        <end position="373"/>
    </location>
</feature>
<feature type="domain" description="Methionyl/Valyl/Leucyl/Isoleucyl-tRNA synthetase anticodon-binding" evidence="12">
    <location>
        <begin position="728"/>
        <end position="848"/>
    </location>
</feature>
<evidence type="ECO:0000256" key="8">
    <source>
        <dbReference type="ARBA" id="ARBA00047469"/>
    </source>
</evidence>
<comment type="caution">
    <text evidence="15">The sequence shown here is derived from an EMBL/GenBank/DDBJ whole genome shotgun (WGS) entry which is preliminary data.</text>
</comment>
<dbReference type="HAMAP" id="MF_00049_B">
    <property type="entry name" value="Leu_tRNA_synth_B"/>
    <property type="match status" value="1"/>
</dbReference>
<evidence type="ECO:0000259" key="12">
    <source>
        <dbReference type="Pfam" id="PF08264"/>
    </source>
</evidence>
<dbReference type="PANTHER" id="PTHR43740:SF2">
    <property type="entry name" value="LEUCINE--TRNA LIGASE, MITOCHONDRIAL"/>
    <property type="match status" value="1"/>
</dbReference>
<dbReference type="Pfam" id="PF09334">
    <property type="entry name" value="tRNA-synt_1g"/>
    <property type="match status" value="1"/>
</dbReference>
<accession>A0ABV4BGW2</accession>
<dbReference type="EMBL" id="JBDKXB010000004">
    <property type="protein sequence ID" value="MEY6431635.1"/>
    <property type="molecule type" value="Genomic_DNA"/>
</dbReference>
<dbReference type="SUPFAM" id="SSF47323">
    <property type="entry name" value="Anticodon-binding domain of a subclass of class I aminoacyl-tRNA synthetases"/>
    <property type="match status" value="1"/>
</dbReference>
<evidence type="ECO:0000256" key="4">
    <source>
        <dbReference type="ARBA" id="ARBA00022741"/>
    </source>
</evidence>
<evidence type="ECO:0000313" key="16">
    <source>
        <dbReference type="Proteomes" id="UP001564408"/>
    </source>
</evidence>
<evidence type="ECO:0000256" key="1">
    <source>
        <dbReference type="ARBA" id="ARBA00005594"/>
    </source>
</evidence>
<dbReference type="CDD" id="cd00812">
    <property type="entry name" value="LeuRS_core"/>
    <property type="match status" value="1"/>
</dbReference>
<dbReference type="InterPro" id="IPR001412">
    <property type="entry name" value="aa-tRNA-synth_I_CS"/>
</dbReference>
<keyword evidence="4 9" id="KW-0547">Nucleotide-binding</keyword>
<evidence type="ECO:0000256" key="3">
    <source>
        <dbReference type="ARBA" id="ARBA00022598"/>
    </source>
</evidence>
<feature type="domain" description="Aminoacyl-tRNA synthetase class Ia" evidence="11">
    <location>
        <begin position="650"/>
        <end position="690"/>
    </location>
</feature>
<dbReference type="Gene3D" id="3.40.50.620">
    <property type="entry name" value="HUPs"/>
    <property type="match status" value="2"/>
</dbReference>
<dbReference type="Proteomes" id="UP001564408">
    <property type="component" value="Unassembled WGS sequence"/>
</dbReference>
<dbReference type="GO" id="GO:0004823">
    <property type="term" value="F:leucine-tRNA ligase activity"/>
    <property type="evidence" value="ECO:0007669"/>
    <property type="project" value="UniProtKB-EC"/>
</dbReference>
<evidence type="ECO:0000256" key="10">
    <source>
        <dbReference type="RuleBase" id="RU363035"/>
    </source>
</evidence>
<dbReference type="Gene3D" id="3.90.740.10">
    <property type="entry name" value="Valyl/Leucyl/Isoleucyl-tRNA synthetase, editing domain"/>
    <property type="match status" value="1"/>
</dbReference>
<evidence type="ECO:0000259" key="13">
    <source>
        <dbReference type="Pfam" id="PF09334"/>
    </source>
</evidence>
<feature type="domain" description="Aminoacyl-tRNA synthetase class Ia" evidence="11">
    <location>
        <begin position="454"/>
        <end position="603"/>
    </location>
</feature>
<comment type="subcellular location">
    <subcellularLocation>
        <location evidence="9">Cytoplasm</location>
    </subcellularLocation>
</comment>
<comment type="similarity">
    <text evidence="1 9 10">Belongs to the class-I aminoacyl-tRNA synthetase family.</text>
</comment>
<evidence type="ECO:0000259" key="11">
    <source>
        <dbReference type="Pfam" id="PF00133"/>
    </source>
</evidence>
<dbReference type="InterPro" id="IPR009008">
    <property type="entry name" value="Val/Leu/Ile-tRNA-synth_edit"/>
</dbReference>
<dbReference type="Pfam" id="PF13603">
    <property type="entry name" value="tRNA-synt_1_2"/>
    <property type="match status" value="1"/>
</dbReference>
<comment type="catalytic activity">
    <reaction evidence="8 9">
        <text>tRNA(Leu) + L-leucine + ATP = L-leucyl-tRNA(Leu) + AMP + diphosphate</text>
        <dbReference type="Rhea" id="RHEA:11688"/>
        <dbReference type="Rhea" id="RHEA-COMP:9613"/>
        <dbReference type="Rhea" id="RHEA-COMP:9622"/>
        <dbReference type="ChEBI" id="CHEBI:30616"/>
        <dbReference type="ChEBI" id="CHEBI:33019"/>
        <dbReference type="ChEBI" id="CHEBI:57427"/>
        <dbReference type="ChEBI" id="CHEBI:78442"/>
        <dbReference type="ChEBI" id="CHEBI:78494"/>
        <dbReference type="ChEBI" id="CHEBI:456215"/>
        <dbReference type="EC" id="6.1.1.4"/>
    </reaction>
</comment>
<evidence type="ECO:0000256" key="9">
    <source>
        <dbReference type="HAMAP-Rule" id="MF_00049"/>
    </source>
</evidence>
<dbReference type="InterPro" id="IPR025709">
    <property type="entry name" value="Leu_tRNA-synth_edit"/>
</dbReference>
<dbReference type="InterPro" id="IPR002302">
    <property type="entry name" value="Leu-tRNA-ligase"/>
</dbReference>
<organism evidence="15 16">
    <name type="scientific">Thioalkalicoccus limnaeus</name>
    <dbReference type="NCBI Taxonomy" id="120681"/>
    <lineage>
        <taxon>Bacteria</taxon>
        <taxon>Pseudomonadati</taxon>
        <taxon>Pseudomonadota</taxon>
        <taxon>Gammaproteobacteria</taxon>
        <taxon>Chromatiales</taxon>
        <taxon>Chromatiaceae</taxon>
        <taxon>Thioalkalicoccus</taxon>
    </lineage>
</organism>
<dbReference type="Gene3D" id="1.10.730.10">
    <property type="entry name" value="Isoleucyl-tRNA Synthetase, Domain 1"/>
    <property type="match status" value="1"/>
</dbReference>
<name>A0ABV4BGW2_9GAMM</name>
<feature type="binding site" evidence="9">
    <location>
        <position position="654"/>
    </location>
    <ligand>
        <name>ATP</name>
        <dbReference type="ChEBI" id="CHEBI:30616"/>
    </ligand>
</feature>
<dbReference type="PRINTS" id="PR00985">
    <property type="entry name" value="TRNASYNTHLEU"/>
</dbReference>
<dbReference type="PANTHER" id="PTHR43740">
    <property type="entry name" value="LEUCYL-TRNA SYNTHETASE"/>
    <property type="match status" value="1"/>
</dbReference>
<keyword evidence="2 9" id="KW-0963">Cytoplasm</keyword>
<dbReference type="Gene3D" id="2.20.28.290">
    <property type="match status" value="1"/>
</dbReference>
<feature type="domain" description="Methionyl/Leucyl tRNA synthetase" evidence="13">
    <location>
        <begin position="39"/>
        <end position="171"/>
    </location>
</feature>
<evidence type="ECO:0000256" key="7">
    <source>
        <dbReference type="ARBA" id="ARBA00023146"/>
    </source>
</evidence>
<keyword evidence="7 9" id="KW-0030">Aminoacyl-tRNA synthetase</keyword>
<proteinExistence type="inferred from homology"/>
<dbReference type="PROSITE" id="PS00178">
    <property type="entry name" value="AA_TRNA_LIGASE_I"/>
    <property type="match status" value="1"/>
</dbReference>
<keyword evidence="5 9" id="KW-0067">ATP-binding</keyword>
<dbReference type="RefSeq" id="WP_369666244.1">
    <property type="nucleotide sequence ID" value="NZ_JBDKXB010000004.1"/>
</dbReference>
<dbReference type="SUPFAM" id="SSF52374">
    <property type="entry name" value="Nucleotidylyl transferase"/>
    <property type="match status" value="1"/>
</dbReference>
<dbReference type="Pfam" id="PF00133">
    <property type="entry name" value="tRNA-synt_1"/>
    <property type="match status" value="2"/>
</dbReference>
<protein>
    <recommendedName>
        <fullName evidence="9">Leucine--tRNA ligase</fullName>
        <ecNumber evidence="9">6.1.1.4</ecNumber>
    </recommendedName>
    <alternativeName>
        <fullName evidence="9">Leucyl-tRNA synthetase</fullName>
        <shortName evidence="9">LeuRS</shortName>
    </alternativeName>
</protein>
<feature type="short sequence motif" description="'KMSKS' region" evidence="9">
    <location>
        <begin position="651"/>
        <end position="655"/>
    </location>
</feature>
<evidence type="ECO:0000259" key="14">
    <source>
        <dbReference type="Pfam" id="PF13603"/>
    </source>
</evidence>
<sequence length="887" mass="99689">MHDEYDPQAIETAAQRYWDEHESFKAVEDSTREKFYCLSMFPYPSGRLHMGHVRNYTIGDVIARYQRMRGKNVLQPMGWDAFGLPAENAAIQHGIPPSQWTRSNIAYMKAQLQRLGFGYDWDRELATCDPDYYRWEQWLFTRLIDKGLAYRAKAVVNWDPVDQTVLANEQVIDGKGWRSGAPVERREIEQWSVRITDYAQELLDAIETLEGWPEQVRTMQRNWIGRSEGVYMEFGLAGSDAVLGIYTTRPDTLMGVTYMAVAADHPLAQEAARTDPTLAAFLDECRLGGASEAALETMEKKGHPLGRDALHPITGKRVPIYAANFVLMGYGTGAVMSVPAHDERDFHFACKYGLPIRPVVVPASWQGREIYIKTMTGTSVGHARLTGEYPVAGVTGEPGCDPLQWETWDERFEQPGILVDSGPFTGLTSAAAFDAIAAWLEERGRGHKRVNFRLRDWGVSRQRYWGCPIPVVRTADGGLRGETDLPVRLPEDVVVDGSGSPLKRMPAFSELANGETRETDTFDTFFESSWYYARYCCPDNDRAMLDERANYWLPVDQYVGGIEHAVLHLLYARFFHKLMRDEGLVSCDEPFTRLLTQGMVVAETWYREDAGGRKTWYNPADVEVTRDDKGKLIAAVLRADGQPVTFGGVEKMSKSKNNGVDPQVLIDRYGADTVRLYTMFTSPPDQSLEWSDEGVEGAARFLRRLWALAITERGERPAAAVAPGDAERAARREIHATLRKALYDYERHQFNTVVSGCMTIVNTLYRLEDSPAGRSVRREGLGLILRLLGPIAPHVAHHLWRELGFGDDILAAPWPMVDEEALVQDSIEYVVQVNGKVRAKVEVPADAERGAIERAALANDNVQRFVADGTVRKIVLVPNKLVNIVVG</sequence>
<dbReference type="Gene3D" id="3.10.20.590">
    <property type="match status" value="1"/>
</dbReference>
<gene>
    <name evidence="9 15" type="primary">leuS</name>
    <name evidence="15" type="ORF">ABC977_04345</name>
</gene>
<reference evidence="15 16" key="1">
    <citation type="submission" date="2024-05" db="EMBL/GenBank/DDBJ databases">
        <title>Genome Sequence and Characterization of the New Strain Purple Sulfur Bacterium of Genus Thioalkalicoccus.</title>
        <authorList>
            <person name="Bryantseva I.A."/>
            <person name="Kyndt J.A."/>
            <person name="Imhoff J.F."/>
        </authorList>
    </citation>
    <scope>NUCLEOTIDE SEQUENCE [LARGE SCALE GENOMIC DNA]</scope>
    <source>
        <strain evidence="15 16">Um2</strain>
    </source>
</reference>
<evidence type="ECO:0000256" key="6">
    <source>
        <dbReference type="ARBA" id="ARBA00022917"/>
    </source>
</evidence>
<dbReference type="SUPFAM" id="SSF50677">
    <property type="entry name" value="ValRS/IleRS/LeuRS editing domain"/>
    <property type="match status" value="1"/>
</dbReference>
<dbReference type="InterPro" id="IPR015413">
    <property type="entry name" value="Methionyl/Leucyl_tRNA_Synth"/>
</dbReference>
<dbReference type="CDD" id="cd07958">
    <property type="entry name" value="Anticodon_Ia_Leu_BEm"/>
    <property type="match status" value="1"/>
</dbReference>
<evidence type="ECO:0000256" key="2">
    <source>
        <dbReference type="ARBA" id="ARBA00022490"/>
    </source>
</evidence>
<dbReference type="InterPro" id="IPR002300">
    <property type="entry name" value="aa-tRNA-synth_Ia"/>
</dbReference>
<dbReference type="InterPro" id="IPR014729">
    <property type="entry name" value="Rossmann-like_a/b/a_fold"/>
</dbReference>
<dbReference type="NCBIfam" id="TIGR00396">
    <property type="entry name" value="leuS_bact"/>
    <property type="match status" value="1"/>
</dbReference>
<evidence type="ECO:0000256" key="5">
    <source>
        <dbReference type="ARBA" id="ARBA00022840"/>
    </source>
</evidence>
<dbReference type="InterPro" id="IPR013155">
    <property type="entry name" value="M/V/L/I-tRNA-synth_anticd-bd"/>
</dbReference>
<evidence type="ECO:0000313" key="15">
    <source>
        <dbReference type="EMBL" id="MEY6431635.1"/>
    </source>
</evidence>
<keyword evidence="3 9" id="KW-0436">Ligase</keyword>